<dbReference type="NCBIfam" id="TIGR01549">
    <property type="entry name" value="HAD-SF-IA-v1"/>
    <property type="match status" value="1"/>
</dbReference>
<dbReference type="InterPro" id="IPR006439">
    <property type="entry name" value="HAD-SF_hydro_IA"/>
</dbReference>
<dbReference type="SFLD" id="SFLDG01129">
    <property type="entry name" value="C1.5:_HAD__Beta-PGM__Phosphata"/>
    <property type="match status" value="1"/>
</dbReference>
<name>A0A037ZF90_9RHOB</name>
<organism evidence="1 2">
    <name type="scientific">Actibacterium mucosum KCTC 23349</name>
    <dbReference type="NCBI Taxonomy" id="1454373"/>
    <lineage>
        <taxon>Bacteria</taxon>
        <taxon>Pseudomonadati</taxon>
        <taxon>Pseudomonadota</taxon>
        <taxon>Alphaproteobacteria</taxon>
        <taxon>Rhodobacterales</taxon>
        <taxon>Roseobacteraceae</taxon>
        <taxon>Actibacterium</taxon>
    </lineage>
</organism>
<proteinExistence type="predicted"/>
<dbReference type="InterPro" id="IPR041492">
    <property type="entry name" value="HAD_2"/>
</dbReference>
<dbReference type="InterPro" id="IPR023198">
    <property type="entry name" value="PGP-like_dom2"/>
</dbReference>
<dbReference type="InterPro" id="IPR023214">
    <property type="entry name" value="HAD_sf"/>
</dbReference>
<dbReference type="SFLD" id="SFLDG01135">
    <property type="entry name" value="C1.5.6:_HAD__Beta-PGM__Phospha"/>
    <property type="match status" value="1"/>
</dbReference>
<dbReference type="Proteomes" id="UP000026249">
    <property type="component" value="Unassembled WGS sequence"/>
</dbReference>
<gene>
    <name evidence="1" type="ORF">ACMU_16925</name>
</gene>
<dbReference type="SUPFAM" id="SSF56784">
    <property type="entry name" value="HAD-like"/>
    <property type="match status" value="1"/>
</dbReference>
<dbReference type="PANTHER" id="PTHR43434:SF24">
    <property type="entry name" value="HYDROLASE-RELATED"/>
    <property type="match status" value="1"/>
</dbReference>
<protein>
    <submittedName>
        <fullName evidence="1">HAD family hydrolase</fullName>
    </submittedName>
</protein>
<dbReference type="InterPro" id="IPR050155">
    <property type="entry name" value="HAD-like_hydrolase_sf"/>
</dbReference>
<dbReference type="InterPro" id="IPR036412">
    <property type="entry name" value="HAD-like_sf"/>
</dbReference>
<dbReference type="EMBL" id="JFKE01000006">
    <property type="protein sequence ID" value="KAJ54797.1"/>
    <property type="molecule type" value="Genomic_DNA"/>
</dbReference>
<accession>A0A037ZF90</accession>
<dbReference type="NCBIfam" id="TIGR01509">
    <property type="entry name" value="HAD-SF-IA-v3"/>
    <property type="match status" value="1"/>
</dbReference>
<dbReference type="OrthoDB" id="9793014at2"/>
<dbReference type="SFLD" id="SFLDS00003">
    <property type="entry name" value="Haloacid_Dehalogenase"/>
    <property type="match status" value="1"/>
</dbReference>
<dbReference type="GO" id="GO:0006281">
    <property type="term" value="P:DNA repair"/>
    <property type="evidence" value="ECO:0007669"/>
    <property type="project" value="TreeGrafter"/>
</dbReference>
<keyword evidence="2" id="KW-1185">Reference proteome</keyword>
<dbReference type="Gene3D" id="1.10.150.240">
    <property type="entry name" value="Putative phosphatase, domain 2"/>
    <property type="match status" value="1"/>
</dbReference>
<keyword evidence="1" id="KW-0378">Hydrolase</keyword>
<dbReference type="GO" id="GO:0008967">
    <property type="term" value="F:phosphoglycolate phosphatase activity"/>
    <property type="evidence" value="ECO:0007669"/>
    <property type="project" value="TreeGrafter"/>
</dbReference>
<dbReference type="AlphaFoldDB" id="A0A037ZF90"/>
<dbReference type="RefSeq" id="WP_035261017.1">
    <property type="nucleotide sequence ID" value="NZ_JFKE01000006.1"/>
</dbReference>
<evidence type="ECO:0000313" key="1">
    <source>
        <dbReference type="EMBL" id="KAJ54797.1"/>
    </source>
</evidence>
<dbReference type="Gene3D" id="3.40.50.1000">
    <property type="entry name" value="HAD superfamily/HAD-like"/>
    <property type="match status" value="1"/>
</dbReference>
<evidence type="ECO:0000313" key="2">
    <source>
        <dbReference type="Proteomes" id="UP000026249"/>
    </source>
</evidence>
<dbReference type="STRING" id="1454373.ACMU_16925"/>
<comment type="caution">
    <text evidence="1">The sequence shown here is derived from an EMBL/GenBank/DDBJ whole genome shotgun (WGS) entry which is preliminary data.</text>
</comment>
<dbReference type="Pfam" id="PF13419">
    <property type="entry name" value="HAD_2"/>
    <property type="match status" value="1"/>
</dbReference>
<reference evidence="1 2" key="1">
    <citation type="submission" date="2014-03" db="EMBL/GenBank/DDBJ databases">
        <title>Draft Genome Sequence of Actibacterium mucosum KCTC 23349, a Marine Alphaproteobacterium with Complex Ionic Requirements Isolated from Mediterranean Seawater at Malvarrosa Beach, Valencia, Spain.</title>
        <authorList>
            <person name="Arahal D.R."/>
            <person name="Shao Z."/>
            <person name="Lai Q."/>
            <person name="Pujalte M.J."/>
        </authorList>
    </citation>
    <scope>NUCLEOTIDE SEQUENCE [LARGE SCALE GENOMIC DNA]</scope>
    <source>
        <strain evidence="1 2">KCTC 23349</strain>
    </source>
</reference>
<sequence length="221" mass="23651">MSDLRLVVWDVDGTLVDSQAHILMAFGRAFDALGLPMPDRAAVLSIVGLSLPQAVAKLAGDQDAVTQEKLISLYKDGFQAIRAEGETSQLYPGALDTLQALHGHDEVLMGVATGKSKRGLDHLLDTLDLRRFFVTTQVADFHPSKPHPAMLQAALADAGVAPQDAVMIGDTSYDIDMGRTAGVPTIGVHWGFHPAVSLTQADHQATEFAQIPAILRGHWGI</sequence>
<dbReference type="PANTHER" id="PTHR43434">
    <property type="entry name" value="PHOSPHOGLYCOLATE PHOSPHATASE"/>
    <property type="match status" value="1"/>
</dbReference>
<dbReference type="GO" id="GO:0005829">
    <property type="term" value="C:cytosol"/>
    <property type="evidence" value="ECO:0007669"/>
    <property type="project" value="TreeGrafter"/>
</dbReference>